<evidence type="ECO:0000259" key="1">
    <source>
        <dbReference type="PROSITE" id="PS50181"/>
    </source>
</evidence>
<dbReference type="EMBL" id="PDUG01000007">
    <property type="protein sequence ID" value="PIC14707.1"/>
    <property type="molecule type" value="Genomic_DNA"/>
</dbReference>
<comment type="caution">
    <text evidence="2">The sequence shown here is derived from an EMBL/GenBank/DDBJ whole genome shotgun (WGS) entry which is preliminary data.</text>
</comment>
<dbReference type="PROSITE" id="PS50181">
    <property type="entry name" value="FBOX"/>
    <property type="match status" value="1"/>
</dbReference>
<dbReference type="InterPro" id="IPR041426">
    <property type="entry name" value="Mos1_HTH"/>
</dbReference>
<dbReference type="PANTHER" id="PTHR23015">
    <property type="entry name" value="UNCHARACTERIZED C.ELEGANS PROTEIN"/>
    <property type="match status" value="1"/>
</dbReference>
<name>A0A2G5SI68_9PELO</name>
<dbReference type="InterPro" id="IPR002900">
    <property type="entry name" value="DUF38/FTH_CAE_spp"/>
</dbReference>
<gene>
    <name evidence="2" type="ORF">B9Z55_026925</name>
</gene>
<dbReference type="Pfam" id="PF01827">
    <property type="entry name" value="FTH"/>
    <property type="match status" value="3"/>
</dbReference>
<dbReference type="InterPro" id="IPR001810">
    <property type="entry name" value="F-box_dom"/>
</dbReference>
<dbReference type="AlphaFoldDB" id="A0A2G5SI68"/>
<protein>
    <recommendedName>
        <fullName evidence="1">F-box domain-containing protein</fullName>
    </recommendedName>
</protein>
<proteinExistence type="predicted"/>
<dbReference type="Pfam" id="PF00646">
    <property type="entry name" value="F-box"/>
    <property type="match status" value="1"/>
</dbReference>
<dbReference type="SMART" id="SM00256">
    <property type="entry name" value="FBOX"/>
    <property type="match status" value="3"/>
</dbReference>
<sequence>MEQLSAVIKNNNHNLKTAILYEALHKKPIFDSYRKFCNLVGQDAMEYPDFEFWYYRFYRGEMDFDYDRSADPTPKTIMDMPVKLMYKIMENLDTVERTYLRSMNQSIKDIVDSRPLSFEKIEIIIDDAGMGWDLDEKKFICEQNEKGCLVEIPNFPHTIKDEYFLTKGLKCLSPVLNMPNLKVNHIFLHIIKDTVYLNNLLPIPFHVKSVSILAFDIHKSLELLSAMNPGELESISFDTGGIITEEDVLEIYETEQFKQAKIIDSQIFLEVDNLRRFSHLESFECPLAYSEPGDFQRIRDMISTFKQFKSCKLERSEYGNHFDIRTVAEALEAETPFGPLKTITYRYRIPESNEFLKFKIKENEYRLFIKIVKIQTMEQLSTVINNNDRSMKTCILYEALKKKPIFSSYRHFCKLVGQDAMEYPDFEFWYYRFLHKQHDFDYDRSADPTPKTIMEMPVSLMYKITENLDQVERTYLRSMNKPLKDMVDSRPPSFDVIDITAYDKYLGWEFDDKFFSCEQKDYGCLLKIPNFPPIKSDEFYLKKGMEYLSPVLKMPNIQVNHLSLHIMTENEHFNDLLPVPFHAKSVSITAFNINKSLELLSAMNPGELESIKITTGTVTRENLSKLCETEQFKQAIHVQTSMSLNEDRLLRFSHLRTFKCAIDRFGPMDFQRIRDIISTFEQFESCELGNPRILIYFDIRTVAESLGAEVPFGPLQIITHRYQIPESNAFLEFKIEEEEFSEAMEQFSAIAENSEDHLKVCILILNEVLKEIPICNSYRNFCNLVGDNFMTCTDFEFWYYRLRRFKNFDYNRSVDPVELSFKNMVDSLVMRFDKIKIDVLDTYLENNTSSECYNDDHQKMYVLILNEVLRKKPIFHSYLNFCKLVGENTINYPDFEFWYYRIYRLYRGEHDDCDQIINPVRKTIMDMPVSLMYKITGYLDTVERTYLRSMNRCLKDIVDFRPPSFDVIDISADDKSLKWKLDNKLFSCGLSDYGGRFLKILNSSSEIKHNECYFKKGMEYLSPVLKMANLKVNHLSLNIMNGSAHLNNLLPVPFHMKNVSIRAFNINKSLELLSALNPGELESIHFVADVRATREDILEFYETEQFKKAKRVESNIYLHEYDLLRFSHLKSFKFPINYREPVDFEIIRDIISTFDKFESCELKSINYGDGFDIRTVAEDLGAEIPFGPLLKTITYRYRVPESKNYLEFKIGEEESHCYIKIVKIR</sequence>
<evidence type="ECO:0000313" key="2">
    <source>
        <dbReference type="EMBL" id="PIC14707.1"/>
    </source>
</evidence>
<feature type="domain" description="F-box" evidence="1">
    <location>
        <begin position="74"/>
        <end position="121"/>
    </location>
</feature>
<dbReference type="Pfam" id="PF17906">
    <property type="entry name" value="HTH_48"/>
    <property type="match status" value="4"/>
</dbReference>
<accession>A0A2G5SI68</accession>
<dbReference type="Proteomes" id="UP000230233">
    <property type="component" value="Unassembled WGS sequence"/>
</dbReference>
<organism evidence="2 3">
    <name type="scientific">Caenorhabditis nigoni</name>
    <dbReference type="NCBI Taxonomy" id="1611254"/>
    <lineage>
        <taxon>Eukaryota</taxon>
        <taxon>Metazoa</taxon>
        <taxon>Ecdysozoa</taxon>
        <taxon>Nematoda</taxon>
        <taxon>Chromadorea</taxon>
        <taxon>Rhabditida</taxon>
        <taxon>Rhabditina</taxon>
        <taxon>Rhabditomorpha</taxon>
        <taxon>Rhabditoidea</taxon>
        <taxon>Rhabditidae</taxon>
        <taxon>Peloderinae</taxon>
        <taxon>Caenorhabditis</taxon>
    </lineage>
</organism>
<keyword evidence="3" id="KW-1185">Reference proteome</keyword>
<reference evidence="3" key="1">
    <citation type="submission" date="2017-10" db="EMBL/GenBank/DDBJ databases">
        <title>Rapid genome shrinkage in a self-fertile nematode reveals novel sperm competition proteins.</title>
        <authorList>
            <person name="Yin D."/>
            <person name="Schwarz E.M."/>
            <person name="Thomas C.G."/>
            <person name="Felde R.L."/>
            <person name="Korf I.F."/>
            <person name="Cutter A.D."/>
            <person name="Schartner C.M."/>
            <person name="Ralston E.J."/>
            <person name="Meyer B.J."/>
            <person name="Haag E.S."/>
        </authorList>
    </citation>
    <scope>NUCLEOTIDE SEQUENCE [LARGE SCALE GENOMIC DNA]</scope>
    <source>
        <strain evidence="3">JU1422</strain>
    </source>
</reference>
<evidence type="ECO:0000313" key="3">
    <source>
        <dbReference type="Proteomes" id="UP000230233"/>
    </source>
</evidence>
<dbReference type="GO" id="GO:0045087">
    <property type="term" value="P:innate immune response"/>
    <property type="evidence" value="ECO:0007669"/>
    <property type="project" value="TreeGrafter"/>
</dbReference>
<dbReference type="InterPro" id="IPR040161">
    <property type="entry name" value="FB224"/>
</dbReference>
<dbReference type="PANTHER" id="PTHR23015:SF4">
    <property type="entry name" value="DUF38 DOMAIN-CONTAINING PROTEIN-RELATED"/>
    <property type="match status" value="1"/>
</dbReference>
<dbReference type="OrthoDB" id="5879322at2759"/>
<dbReference type="CDD" id="cd22150">
    <property type="entry name" value="F-box_CeFBXA-like"/>
    <property type="match status" value="2"/>
</dbReference>